<accession>A0A1Y4LC99</accession>
<dbReference type="PROSITE" id="PS00630">
    <property type="entry name" value="IMP_2"/>
    <property type="match status" value="1"/>
</dbReference>
<dbReference type="PRINTS" id="PR00377">
    <property type="entry name" value="IMPHPHTASES"/>
</dbReference>
<dbReference type="Gene3D" id="3.40.190.80">
    <property type="match status" value="1"/>
</dbReference>
<dbReference type="Gene3D" id="3.30.540.10">
    <property type="entry name" value="Fructose-1,6-Bisphosphatase, subunit A, domain 1"/>
    <property type="match status" value="1"/>
</dbReference>
<dbReference type="EMBL" id="NFKK01000001">
    <property type="protein sequence ID" value="OUP54346.1"/>
    <property type="molecule type" value="Genomic_DNA"/>
</dbReference>
<comment type="caution">
    <text evidence="7">The sequence shown here is derived from an EMBL/GenBank/DDBJ whole genome shotgun (WGS) entry which is preliminary data.</text>
</comment>
<feature type="binding site" evidence="5">
    <location>
        <position position="80"/>
    </location>
    <ligand>
        <name>Mg(2+)</name>
        <dbReference type="ChEBI" id="CHEBI:18420"/>
        <label>1</label>
        <note>catalytic</note>
    </ligand>
</feature>
<dbReference type="InterPro" id="IPR033942">
    <property type="entry name" value="IMPase"/>
</dbReference>
<keyword evidence="3 5" id="KW-0479">Metal-binding</keyword>
<feature type="binding site" evidence="5">
    <location>
        <position position="61"/>
    </location>
    <ligand>
        <name>Mg(2+)</name>
        <dbReference type="ChEBI" id="CHEBI:18420"/>
        <label>1</label>
        <note>catalytic</note>
    </ligand>
</feature>
<reference evidence="8" key="1">
    <citation type="submission" date="2017-04" db="EMBL/GenBank/DDBJ databases">
        <title>Function of individual gut microbiota members based on whole genome sequencing of pure cultures obtained from chicken caecum.</title>
        <authorList>
            <person name="Medvecky M."/>
            <person name="Cejkova D."/>
            <person name="Polansky O."/>
            <person name="Karasova D."/>
            <person name="Kubasova T."/>
            <person name="Cizek A."/>
            <person name="Rychlik I."/>
        </authorList>
    </citation>
    <scope>NUCLEOTIDE SEQUENCE [LARGE SCALE GENOMIC DNA]</scope>
    <source>
        <strain evidence="8">An180</strain>
    </source>
</reference>
<evidence type="ECO:0000256" key="3">
    <source>
        <dbReference type="ARBA" id="ARBA00022723"/>
    </source>
</evidence>
<evidence type="ECO:0000313" key="7">
    <source>
        <dbReference type="EMBL" id="OUP54346.1"/>
    </source>
</evidence>
<name>A0A1Y4LC99_9FIRM</name>
<dbReference type="GO" id="GO:0006020">
    <property type="term" value="P:inositol metabolic process"/>
    <property type="evidence" value="ECO:0007669"/>
    <property type="project" value="TreeGrafter"/>
</dbReference>
<feature type="binding site" evidence="5">
    <location>
        <position position="78"/>
    </location>
    <ligand>
        <name>Mg(2+)</name>
        <dbReference type="ChEBI" id="CHEBI:18420"/>
        <label>1</label>
        <note>catalytic</note>
    </ligand>
</feature>
<dbReference type="SUPFAM" id="SSF56655">
    <property type="entry name" value="Carbohydrate phosphatase"/>
    <property type="match status" value="1"/>
</dbReference>
<dbReference type="GO" id="GO:0008934">
    <property type="term" value="F:inositol monophosphate 1-phosphatase activity"/>
    <property type="evidence" value="ECO:0007669"/>
    <property type="project" value="InterPro"/>
</dbReference>
<comment type="cofactor">
    <cofactor evidence="2 5 6">
        <name>Mg(2+)</name>
        <dbReference type="ChEBI" id="CHEBI:18420"/>
    </cofactor>
</comment>
<feature type="binding site" evidence="5">
    <location>
        <position position="81"/>
    </location>
    <ligand>
        <name>Mg(2+)</name>
        <dbReference type="ChEBI" id="CHEBI:18420"/>
        <label>1</label>
        <note>catalytic</note>
    </ligand>
</feature>
<evidence type="ECO:0000256" key="2">
    <source>
        <dbReference type="ARBA" id="ARBA00001946"/>
    </source>
</evidence>
<evidence type="ECO:0000256" key="6">
    <source>
        <dbReference type="RuleBase" id="RU364068"/>
    </source>
</evidence>
<dbReference type="Pfam" id="PF00459">
    <property type="entry name" value="Inositol_P"/>
    <property type="match status" value="1"/>
</dbReference>
<feature type="binding site" evidence="5">
    <location>
        <position position="205"/>
    </location>
    <ligand>
        <name>Mg(2+)</name>
        <dbReference type="ChEBI" id="CHEBI:18420"/>
        <label>1</label>
        <note>catalytic</note>
    </ligand>
</feature>
<dbReference type="PANTHER" id="PTHR20854:SF4">
    <property type="entry name" value="INOSITOL-1-MONOPHOSPHATASE-RELATED"/>
    <property type="match status" value="1"/>
</dbReference>
<sequence length="254" mass="27722">MLYPILDAVREAGQIILSAHDVQVSSKEGIGNFVTTYDVKVQSFLREKLLSIVPDAHFVGEEDKVHDDALHGLAFIVDPIDCTANFVRGMKHSAVSVALARDGVLILGAVYNPYRDEMFYAELGKGAFLNGTPIHVSDRTLSEGVFCIGTSPYHRSLRERTMTIAGRLMERMQDLRRFGSAALDLTDIACGRVELGFECILQPWDFAGGAIILTEAGGRITQLDGSPITLDRPCSILSGNPLAHSAFLEENLAK</sequence>
<proteinExistence type="inferred from homology"/>
<dbReference type="InterPro" id="IPR000760">
    <property type="entry name" value="Inositol_monophosphatase-like"/>
</dbReference>
<dbReference type="EC" id="3.1.3.25" evidence="6"/>
<dbReference type="PANTHER" id="PTHR20854">
    <property type="entry name" value="INOSITOL MONOPHOSPHATASE"/>
    <property type="match status" value="1"/>
</dbReference>
<organism evidence="7 8">
    <name type="scientific">Butyricicoccus pullicaecorum</name>
    <dbReference type="NCBI Taxonomy" id="501571"/>
    <lineage>
        <taxon>Bacteria</taxon>
        <taxon>Bacillati</taxon>
        <taxon>Bacillota</taxon>
        <taxon>Clostridia</taxon>
        <taxon>Eubacteriales</taxon>
        <taxon>Butyricicoccaceae</taxon>
        <taxon>Butyricicoccus</taxon>
    </lineage>
</organism>
<dbReference type="GO" id="GO:0046854">
    <property type="term" value="P:phosphatidylinositol phosphate biosynthetic process"/>
    <property type="evidence" value="ECO:0007669"/>
    <property type="project" value="InterPro"/>
</dbReference>
<keyword evidence="6" id="KW-0378">Hydrolase</keyword>
<dbReference type="InterPro" id="IPR020550">
    <property type="entry name" value="Inositol_monophosphatase_CS"/>
</dbReference>
<comment type="catalytic activity">
    <reaction evidence="1 6">
        <text>a myo-inositol phosphate + H2O = myo-inositol + phosphate</text>
        <dbReference type="Rhea" id="RHEA:24056"/>
        <dbReference type="ChEBI" id="CHEBI:15377"/>
        <dbReference type="ChEBI" id="CHEBI:17268"/>
        <dbReference type="ChEBI" id="CHEBI:43474"/>
        <dbReference type="ChEBI" id="CHEBI:84139"/>
        <dbReference type="EC" id="3.1.3.25"/>
    </reaction>
</comment>
<dbReference type="GO" id="GO:0046872">
    <property type="term" value="F:metal ion binding"/>
    <property type="evidence" value="ECO:0007669"/>
    <property type="project" value="UniProtKB-KW"/>
</dbReference>
<dbReference type="CDD" id="cd01639">
    <property type="entry name" value="IMPase"/>
    <property type="match status" value="1"/>
</dbReference>
<comment type="similarity">
    <text evidence="6">Belongs to the inositol monophosphatase superfamily.</text>
</comment>
<dbReference type="GO" id="GO:0007165">
    <property type="term" value="P:signal transduction"/>
    <property type="evidence" value="ECO:0007669"/>
    <property type="project" value="TreeGrafter"/>
</dbReference>
<dbReference type="AlphaFoldDB" id="A0A1Y4LC99"/>
<protein>
    <recommendedName>
        <fullName evidence="6">Inositol-1-monophosphatase</fullName>
        <ecNumber evidence="6">3.1.3.25</ecNumber>
    </recommendedName>
</protein>
<evidence type="ECO:0000313" key="8">
    <source>
        <dbReference type="Proteomes" id="UP000195897"/>
    </source>
</evidence>
<keyword evidence="4 5" id="KW-0460">Magnesium</keyword>
<dbReference type="Proteomes" id="UP000195897">
    <property type="component" value="Unassembled WGS sequence"/>
</dbReference>
<evidence type="ECO:0000256" key="4">
    <source>
        <dbReference type="ARBA" id="ARBA00022842"/>
    </source>
</evidence>
<evidence type="ECO:0000256" key="1">
    <source>
        <dbReference type="ARBA" id="ARBA00001033"/>
    </source>
</evidence>
<evidence type="ECO:0000256" key="5">
    <source>
        <dbReference type="PIRSR" id="PIRSR600760-2"/>
    </source>
</evidence>
<dbReference type="RefSeq" id="WP_087369708.1">
    <property type="nucleotide sequence ID" value="NZ_NFKK01000001.1"/>
</dbReference>
<gene>
    <name evidence="7" type="ORF">B5F17_00160</name>
</gene>